<dbReference type="SUPFAM" id="SSF48452">
    <property type="entry name" value="TPR-like"/>
    <property type="match status" value="1"/>
</dbReference>
<evidence type="ECO:0000256" key="2">
    <source>
        <dbReference type="ARBA" id="ARBA00004572"/>
    </source>
</evidence>
<name>A0A0D2NB14_9CHLO</name>
<dbReference type="PANTHER" id="PTHR32409:SF3">
    <property type="entry name" value="MITOCHONDRIAL IMPORT RECEPTOR SUBUNIT TOM20-1-RELATED"/>
    <property type="match status" value="1"/>
</dbReference>
<dbReference type="GO" id="GO:0015031">
    <property type="term" value="P:protein transport"/>
    <property type="evidence" value="ECO:0007669"/>
    <property type="project" value="UniProtKB-KW"/>
</dbReference>
<dbReference type="KEGG" id="mng:MNEG_5282"/>
<evidence type="ECO:0000256" key="3">
    <source>
        <dbReference type="ARBA" id="ARBA00005792"/>
    </source>
</evidence>
<gene>
    <name evidence="12" type="ORF">MNEG_5282</name>
</gene>
<keyword evidence="7" id="KW-0653">Protein transport</keyword>
<evidence type="ECO:0000256" key="4">
    <source>
        <dbReference type="ARBA" id="ARBA00022448"/>
    </source>
</evidence>
<dbReference type="Gene3D" id="1.25.40.10">
    <property type="entry name" value="Tetratricopeptide repeat domain"/>
    <property type="match status" value="1"/>
</dbReference>
<protein>
    <submittedName>
        <fullName evidence="12">Import receptor subunit TOM20-3</fullName>
    </submittedName>
</protein>
<keyword evidence="6" id="KW-1000">Mitochondrion outer membrane</keyword>
<evidence type="ECO:0000256" key="1">
    <source>
        <dbReference type="ARBA" id="ARBA00003450"/>
    </source>
</evidence>
<dbReference type="PANTHER" id="PTHR32409">
    <property type="entry name" value="MITOCHONDRIAL IMPORT RECEPTOR SUBUNIT TOM20-1-RELATED"/>
    <property type="match status" value="1"/>
</dbReference>
<evidence type="ECO:0000256" key="8">
    <source>
        <dbReference type="ARBA" id="ARBA00022989"/>
    </source>
</evidence>
<dbReference type="OrthoDB" id="1056333at2759"/>
<dbReference type="GO" id="GO:0045040">
    <property type="term" value="P:protein insertion into mitochondrial outer membrane"/>
    <property type="evidence" value="ECO:0007669"/>
    <property type="project" value="InterPro"/>
</dbReference>
<comment type="similarity">
    <text evidence="3">Belongs to the Tom20 family.</text>
</comment>
<evidence type="ECO:0000256" key="9">
    <source>
        <dbReference type="ARBA" id="ARBA00023128"/>
    </source>
</evidence>
<organism evidence="12 13">
    <name type="scientific">Monoraphidium neglectum</name>
    <dbReference type="NCBI Taxonomy" id="145388"/>
    <lineage>
        <taxon>Eukaryota</taxon>
        <taxon>Viridiplantae</taxon>
        <taxon>Chlorophyta</taxon>
        <taxon>core chlorophytes</taxon>
        <taxon>Chlorophyceae</taxon>
        <taxon>CS clade</taxon>
        <taxon>Sphaeropleales</taxon>
        <taxon>Selenastraceae</taxon>
        <taxon>Monoraphidium</taxon>
    </lineage>
</organism>
<evidence type="ECO:0000313" key="13">
    <source>
        <dbReference type="Proteomes" id="UP000054498"/>
    </source>
</evidence>
<reference evidence="12 13" key="1">
    <citation type="journal article" date="2013" name="BMC Genomics">
        <title>Reconstruction of the lipid metabolism for the microalga Monoraphidium neglectum from its genome sequence reveals characteristics suitable for biofuel production.</title>
        <authorList>
            <person name="Bogen C."/>
            <person name="Al-Dilaimi A."/>
            <person name="Albersmeier A."/>
            <person name="Wichmann J."/>
            <person name="Grundmann M."/>
            <person name="Rupp O."/>
            <person name="Lauersen K.J."/>
            <person name="Blifernez-Klassen O."/>
            <person name="Kalinowski J."/>
            <person name="Goesmann A."/>
            <person name="Mussgnug J.H."/>
            <person name="Kruse O."/>
        </authorList>
    </citation>
    <scope>NUCLEOTIDE SEQUENCE [LARGE SCALE GENOMIC DNA]</scope>
    <source>
        <strain evidence="12 13">SAG 48.87</strain>
    </source>
</reference>
<dbReference type="RefSeq" id="XP_013901695.1">
    <property type="nucleotide sequence ID" value="XM_014046241.1"/>
</dbReference>
<comment type="subcellular location">
    <subcellularLocation>
        <location evidence="2">Mitochondrion outer membrane</location>
        <topology evidence="2">Single-pass membrane protein</topology>
    </subcellularLocation>
</comment>
<keyword evidence="10" id="KW-0472">Membrane</keyword>
<feature type="compositionally biased region" description="Gly residues" evidence="11">
    <location>
        <begin position="101"/>
        <end position="117"/>
    </location>
</feature>
<evidence type="ECO:0000256" key="5">
    <source>
        <dbReference type="ARBA" id="ARBA00022692"/>
    </source>
</evidence>
<keyword evidence="13" id="KW-1185">Reference proteome</keyword>
<proteinExistence type="inferred from homology"/>
<evidence type="ECO:0000313" key="12">
    <source>
        <dbReference type="EMBL" id="KIZ02676.1"/>
    </source>
</evidence>
<evidence type="ECO:0000256" key="7">
    <source>
        <dbReference type="ARBA" id="ARBA00022927"/>
    </source>
</evidence>
<keyword evidence="4" id="KW-0813">Transport</keyword>
<dbReference type="EMBL" id="KK100997">
    <property type="protein sequence ID" value="KIZ02676.1"/>
    <property type="molecule type" value="Genomic_DNA"/>
</dbReference>
<evidence type="ECO:0000256" key="11">
    <source>
        <dbReference type="SAM" id="MobiDB-lite"/>
    </source>
</evidence>
<feature type="region of interest" description="Disordered" evidence="11">
    <location>
        <begin position="96"/>
        <end position="117"/>
    </location>
</feature>
<keyword evidence="8" id="KW-1133">Transmembrane helix</keyword>
<dbReference type="Pfam" id="PF06552">
    <property type="entry name" value="TOM20_plant"/>
    <property type="match status" value="1"/>
</dbReference>
<dbReference type="InterPro" id="IPR011990">
    <property type="entry name" value="TPR-like_helical_dom_sf"/>
</dbReference>
<sequence>MGHIVLWKAVERLNEALKLDPSRTEAQWCIGNAHTSLGFLQQTKAAALEQFNLAKQVFQACKDKEPNNESYRKALEMCEKAPEYYDEIQSQIQQAQAQAGAAGGRGGKRGSGAGGSGAKDPLGISDFWWDAAGWVALFAAIGGIALMARGGAPGGAPPAAA</sequence>
<keyword evidence="12" id="KW-0675">Receptor</keyword>
<dbReference type="InterPro" id="IPR010547">
    <property type="entry name" value="TOM20_imprt_rcpt"/>
</dbReference>
<evidence type="ECO:0000256" key="6">
    <source>
        <dbReference type="ARBA" id="ARBA00022787"/>
    </source>
</evidence>
<dbReference type="GO" id="GO:0005742">
    <property type="term" value="C:mitochondrial outer membrane translocase complex"/>
    <property type="evidence" value="ECO:0007669"/>
    <property type="project" value="InterPro"/>
</dbReference>
<keyword evidence="5" id="KW-0812">Transmembrane</keyword>
<comment type="function">
    <text evidence="1">Central component of the receptor complex responsible for the recognition and translocation of cytosolically synthesized mitochondrial preproteins. Together with TOM22 functions as the transit peptide receptor at the surface of the mitochondrion outer membrane and facilitates the movement of preproteins into the translocation pore.</text>
</comment>
<evidence type="ECO:0000256" key="10">
    <source>
        <dbReference type="ARBA" id="ARBA00023136"/>
    </source>
</evidence>
<dbReference type="STRING" id="145388.A0A0D2NB14"/>
<keyword evidence="9" id="KW-0496">Mitochondrion</keyword>
<dbReference type="Proteomes" id="UP000054498">
    <property type="component" value="Unassembled WGS sequence"/>
</dbReference>
<dbReference type="GeneID" id="25738159"/>
<dbReference type="AlphaFoldDB" id="A0A0D2NB14"/>
<accession>A0A0D2NB14</accession>